<gene>
    <name evidence="1" type="ORF">GUJ93_ZPchr0013g36970</name>
</gene>
<accession>A0A8J6BX75</accession>
<protein>
    <submittedName>
        <fullName evidence="1">Uncharacterized protein</fullName>
    </submittedName>
</protein>
<dbReference type="EMBL" id="JAAALK010000079">
    <property type="protein sequence ID" value="KAG8099117.1"/>
    <property type="molecule type" value="Genomic_DNA"/>
</dbReference>
<keyword evidence="2" id="KW-1185">Reference proteome</keyword>
<reference evidence="1" key="2">
    <citation type="submission" date="2021-02" db="EMBL/GenBank/DDBJ databases">
        <authorList>
            <person name="Kimball J.A."/>
            <person name="Haas M.W."/>
            <person name="Macchietto M."/>
            <person name="Kono T."/>
            <person name="Duquette J."/>
            <person name="Shao M."/>
        </authorList>
    </citation>
    <scope>NUCLEOTIDE SEQUENCE</scope>
    <source>
        <tissue evidence="1">Fresh leaf tissue</tissue>
    </source>
</reference>
<dbReference type="AlphaFoldDB" id="A0A8J6BX75"/>
<dbReference type="Proteomes" id="UP000729402">
    <property type="component" value="Unassembled WGS sequence"/>
</dbReference>
<evidence type="ECO:0000313" key="1">
    <source>
        <dbReference type="EMBL" id="KAG8099117.1"/>
    </source>
</evidence>
<evidence type="ECO:0000313" key="2">
    <source>
        <dbReference type="Proteomes" id="UP000729402"/>
    </source>
</evidence>
<reference evidence="1" key="1">
    <citation type="journal article" date="2021" name="bioRxiv">
        <title>Whole Genome Assembly and Annotation of Northern Wild Rice, Zizania palustris L., Supports a Whole Genome Duplication in the Zizania Genus.</title>
        <authorList>
            <person name="Haas M."/>
            <person name="Kono T."/>
            <person name="Macchietto M."/>
            <person name="Millas R."/>
            <person name="McGilp L."/>
            <person name="Shao M."/>
            <person name="Duquette J."/>
            <person name="Hirsch C.N."/>
            <person name="Kimball J."/>
        </authorList>
    </citation>
    <scope>NUCLEOTIDE SEQUENCE</scope>
    <source>
        <tissue evidence="1">Fresh leaf tissue</tissue>
    </source>
</reference>
<proteinExistence type="predicted"/>
<name>A0A8J6BX75_ZIZPA</name>
<comment type="caution">
    <text evidence="1">The sequence shown here is derived from an EMBL/GenBank/DDBJ whole genome shotgun (WGS) entry which is preliminary data.</text>
</comment>
<organism evidence="1 2">
    <name type="scientific">Zizania palustris</name>
    <name type="common">Northern wild rice</name>
    <dbReference type="NCBI Taxonomy" id="103762"/>
    <lineage>
        <taxon>Eukaryota</taxon>
        <taxon>Viridiplantae</taxon>
        <taxon>Streptophyta</taxon>
        <taxon>Embryophyta</taxon>
        <taxon>Tracheophyta</taxon>
        <taxon>Spermatophyta</taxon>
        <taxon>Magnoliopsida</taxon>
        <taxon>Liliopsida</taxon>
        <taxon>Poales</taxon>
        <taxon>Poaceae</taxon>
        <taxon>BOP clade</taxon>
        <taxon>Oryzoideae</taxon>
        <taxon>Oryzeae</taxon>
        <taxon>Zizaniinae</taxon>
        <taxon>Zizania</taxon>
    </lineage>
</organism>
<sequence length="162" mass="17806">MAAPPTTSSATLASNFVSAMRHDLNSGGIWSTFNTLKFLWQTGSNRFASSRSINRSSDPANSESKHKQYMNFRTKNAGIEPGLVLVEDSYRKLILTKLPWAHDAKIITDGSLLSGSFLLSTAAVLPAYHNIAIVFKLDVIHLSEASRPKTDKEGSRIDHMTL</sequence>